<dbReference type="AlphaFoldDB" id="A0A1H1XXD9"/>
<dbReference type="PROSITE" id="PS50943">
    <property type="entry name" value="HTH_CROC1"/>
    <property type="match status" value="1"/>
</dbReference>
<organism evidence="2 3">
    <name type="scientific">Brevibacterium siliguriense</name>
    <dbReference type="NCBI Taxonomy" id="1136497"/>
    <lineage>
        <taxon>Bacteria</taxon>
        <taxon>Bacillati</taxon>
        <taxon>Actinomycetota</taxon>
        <taxon>Actinomycetes</taxon>
        <taxon>Micrococcales</taxon>
        <taxon>Brevibacteriaceae</taxon>
        <taxon>Brevibacterium</taxon>
    </lineage>
</organism>
<dbReference type="SMART" id="SM00530">
    <property type="entry name" value="HTH_XRE"/>
    <property type="match status" value="1"/>
</dbReference>
<dbReference type="CDD" id="cd00093">
    <property type="entry name" value="HTH_XRE"/>
    <property type="match status" value="1"/>
</dbReference>
<evidence type="ECO:0000313" key="2">
    <source>
        <dbReference type="EMBL" id="SDT13862.1"/>
    </source>
</evidence>
<feature type="domain" description="HTH cro/C1-type" evidence="1">
    <location>
        <begin position="18"/>
        <end position="71"/>
    </location>
</feature>
<dbReference type="EMBL" id="LT629766">
    <property type="protein sequence ID" value="SDT13862.1"/>
    <property type="molecule type" value="Genomic_DNA"/>
</dbReference>
<dbReference type="SUPFAM" id="SSF47413">
    <property type="entry name" value="lambda repressor-like DNA-binding domains"/>
    <property type="match status" value="1"/>
</dbReference>
<dbReference type="OrthoDB" id="6637137at2"/>
<dbReference type="Proteomes" id="UP000199597">
    <property type="component" value="Chromosome I"/>
</dbReference>
<sequence length="97" mass="10680">MSVTRLVDRRLAEIGTSIRRWRLMQSLKAVEVAERAGISRSTLQKVERGDAGVSIGAVMSVMQALGQLDHVSASFDPMSTDVGRLRSAESLPDRVRR</sequence>
<reference evidence="3" key="1">
    <citation type="submission" date="2016-10" db="EMBL/GenBank/DDBJ databases">
        <authorList>
            <person name="Varghese N."/>
            <person name="Submissions S."/>
        </authorList>
    </citation>
    <scope>NUCLEOTIDE SEQUENCE [LARGE SCALE GENOMIC DNA]</scope>
    <source>
        <strain evidence="3">DSM 23676</strain>
    </source>
</reference>
<gene>
    <name evidence="2" type="ORF">SAMN04489752_3470</name>
</gene>
<dbReference type="GO" id="GO:0003677">
    <property type="term" value="F:DNA binding"/>
    <property type="evidence" value="ECO:0007669"/>
    <property type="project" value="InterPro"/>
</dbReference>
<dbReference type="InterPro" id="IPR001387">
    <property type="entry name" value="Cro/C1-type_HTH"/>
</dbReference>
<dbReference type="Pfam" id="PF13560">
    <property type="entry name" value="HTH_31"/>
    <property type="match status" value="1"/>
</dbReference>
<accession>A0A1H1XXD9</accession>
<protein>
    <submittedName>
        <fullName evidence="2">Helix-turn-helix domain-containing protein</fullName>
    </submittedName>
</protein>
<evidence type="ECO:0000313" key="3">
    <source>
        <dbReference type="Proteomes" id="UP000199597"/>
    </source>
</evidence>
<evidence type="ECO:0000259" key="1">
    <source>
        <dbReference type="PROSITE" id="PS50943"/>
    </source>
</evidence>
<dbReference type="Gene3D" id="1.10.260.40">
    <property type="entry name" value="lambda repressor-like DNA-binding domains"/>
    <property type="match status" value="1"/>
</dbReference>
<keyword evidence="3" id="KW-1185">Reference proteome</keyword>
<dbReference type="RefSeq" id="WP_092016671.1">
    <property type="nucleotide sequence ID" value="NZ_LT629766.1"/>
</dbReference>
<dbReference type="InterPro" id="IPR010982">
    <property type="entry name" value="Lambda_DNA-bd_dom_sf"/>
</dbReference>
<proteinExistence type="predicted"/>
<name>A0A1H1XXD9_9MICO</name>